<name>M8AAX0_TRIUA</name>
<reference evidence="2" key="1">
    <citation type="journal article" date="2013" name="Nature">
        <title>Draft genome of the wheat A-genome progenitor Triticum urartu.</title>
        <authorList>
            <person name="Ling H.Q."/>
            <person name="Zhao S."/>
            <person name="Liu D."/>
            <person name="Wang J."/>
            <person name="Sun H."/>
            <person name="Zhang C."/>
            <person name="Fan H."/>
            <person name="Li D."/>
            <person name="Dong L."/>
            <person name="Tao Y."/>
            <person name="Gao C."/>
            <person name="Wu H."/>
            <person name="Li Y."/>
            <person name="Cui Y."/>
            <person name="Guo X."/>
            <person name="Zheng S."/>
            <person name="Wang B."/>
            <person name="Yu K."/>
            <person name="Liang Q."/>
            <person name="Yang W."/>
            <person name="Lou X."/>
            <person name="Chen J."/>
            <person name="Feng M."/>
            <person name="Jian J."/>
            <person name="Zhang X."/>
            <person name="Luo G."/>
            <person name="Jiang Y."/>
            <person name="Liu J."/>
            <person name="Wang Z."/>
            <person name="Sha Y."/>
            <person name="Zhang B."/>
            <person name="Wu H."/>
            <person name="Tang D."/>
            <person name="Shen Q."/>
            <person name="Xue P."/>
            <person name="Zou S."/>
            <person name="Wang X."/>
            <person name="Liu X."/>
            <person name="Wang F."/>
            <person name="Yang Y."/>
            <person name="An X."/>
            <person name="Dong Z."/>
            <person name="Zhang K."/>
            <person name="Zhang X."/>
            <person name="Luo M.C."/>
            <person name="Dvorak J."/>
            <person name="Tong Y."/>
            <person name="Wang J."/>
            <person name="Yang H."/>
            <person name="Li Z."/>
            <person name="Wang D."/>
            <person name="Zhang A."/>
            <person name="Wang J."/>
        </authorList>
    </citation>
    <scope>NUCLEOTIDE SEQUENCE</scope>
</reference>
<dbReference type="EMBL" id="KD142119">
    <property type="protein sequence ID" value="EMS57669.1"/>
    <property type="molecule type" value="Genomic_DNA"/>
</dbReference>
<sequence>MRHQGRERREGDRGGILEIPFDPGHYRYSLLLDDVGNRVPRPDEAFDQPHPERRVSPDLPRRQLKIHC</sequence>
<dbReference type="AlphaFoldDB" id="M8AAX0"/>
<evidence type="ECO:0000256" key="1">
    <source>
        <dbReference type="SAM" id="MobiDB-lite"/>
    </source>
</evidence>
<protein>
    <submittedName>
        <fullName evidence="2">Uncharacterized protein</fullName>
    </submittedName>
</protein>
<evidence type="ECO:0000313" key="2">
    <source>
        <dbReference type="EMBL" id="EMS57669.1"/>
    </source>
</evidence>
<proteinExistence type="predicted"/>
<feature type="region of interest" description="Disordered" evidence="1">
    <location>
        <begin position="39"/>
        <end position="68"/>
    </location>
</feature>
<gene>
    <name evidence="2" type="ORF">TRIUR3_13570</name>
</gene>
<feature type="compositionally biased region" description="Basic and acidic residues" evidence="1">
    <location>
        <begin position="40"/>
        <end position="61"/>
    </location>
</feature>
<dbReference type="eggNOG" id="ENOG502R3FU">
    <property type="taxonomic scope" value="Eukaryota"/>
</dbReference>
<organism evidence="2">
    <name type="scientific">Triticum urartu</name>
    <name type="common">Red wild einkorn</name>
    <name type="synonym">Crithodium urartu</name>
    <dbReference type="NCBI Taxonomy" id="4572"/>
    <lineage>
        <taxon>Eukaryota</taxon>
        <taxon>Viridiplantae</taxon>
        <taxon>Streptophyta</taxon>
        <taxon>Embryophyta</taxon>
        <taxon>Tracheophyta</taxon>
        <taxon>Spermatophyta</taxon>
        <taxon>Magnoliopsida</taxon>
        <taxon>Liliopsida</taxon>
        <taxon>Poales</taxon>
        <taxon>Poaceae</taxon>
        <taxon>BOP clade</taxon>
        <taxon>Pooideae</taxon>
        <taxon>Triticodae</taxon>
        <taxon>Triticeae</taxon>
        <taxon>Triticinae</taxon>
        <taxon>Triticum</taxon>
    </lineage>
</organism>
<accession>M8AAX0</accession>